<evidence type="ECO:0000256" key="4">
    <source>
        <dbReference type="SAM" id="MobiDB-lite"/>
    </source>
</evidence>
<gene>
    <name evidence="3" type="primary">ku</name>
    <name evidence="6" type="ORF">GSY69_05480</name>
</gene>
<feature type="compositionally biased region" description="Low complexity" evidence="4">
    <location>
        <begin position="286"/>
        <end position="296"/>
    </location>
</feature>
<dbReference type="NCBIfam" id="TIGR02772">
    <property type="entry name" value="Ku_bact"/>
    <property type="match status" value="1"/>
</dbReference>
<dbReference type="Pfam" id="PF02735">
    <property type="entry name" value="Ku"/>
    <property type="match status" value="1"/>
</dbReference>
<evidence type="ECO:0000313" key="6">
    <source>
        <dbReference type="EMBL" id="MYM19434.1"/>
    </source>
</evidence>
<feature type="compositionally biased region" description="Basic and acidic residues" evidence="4">
    <location>
        <begin position="325"/>
        <end position="341"/>
    </location>
</feature>
<feature type="domain" description="Ku" evidence="5">
    <location>
        <begin position="52"/>
        <end position="179"/>
    </location>
</feature>
<dbReference type="FunFam" id="2.40.290.10:FF:000004">
    <property type="entry name" value="Non-homologous end joining protein Ku"/>
    <property type="match status" value="1"/>
</dbReference>
<protein>
    <recommendedName>
        <fullName evidence="3">Non-homologous end joining protein Ku</fullName>
    </recommendedName>
</protein>
<sequence>MRAIWSGTVAFGLVSVPVRLYGARKSHDVELHQVHDEDGGRIRYERRCEICGKKVAYEDIDRAYDDGDETVIITDEELDALPAEAGREISIAQFVPAAQVDPLMVDRAYYLEPDAKSAKAYALLRETLAEAERTAIVTFTLRSRTRLGALRVRGEVIALQSLLWADEVRPADLDTAAQDAKPSAQEKKMARSLIEEFSADFEPEAFHDEYQQELDALIEDKLGRGESIDTAVTLGEDDDDSGGEVIDLMEALKRSVAARRSGSQEPGPGAGGGKKDRTKSREKTSAGQKGAAKQGAGKNGAGTTSTAKKSSKRNGAASKGAGPADAKKQSTDKTQSTDKKQGTSKKQSTVKKQSTDKKQGTSKKQGPTKKQGADQSKGAKKRAAG</sequence>
<dbReference type="PANTHER" id="PTHR41251">
    <property type="entry name" value="NON-HOMOLOGOUS END JOINING PROTEIN KU"/>
    <property type="match status" value="1"/>
</dbReference>
<dbReference type="GO" id="GO:0006303">
    <property type="term" value="P:double-strand break repair via nonhomologous end joining"/>
    <property type="evidence" value="ECO:0007669"/>
    <property type="project" value="UniProtKB-UniRule"/>
</dbReference>
<dbReference type="CDD" id="cd00789">
    <property type="entry name" value="KU_like"/>
    <property type="match status" value="1"/>
</dbReference>
<keyword evidence="7" id="KW-1185">Reference proteome</keyword>
<evidence type="ECO:0000256" key="3">
    <source>
        <dbReference type="HAMAP-Rule" id="MF_01875"/>
    </source>
</evidence>
<feature type="compositionally biased region" description="Basic and acidic residues" evidence="4">
    <location>
        <begin position="273"/>
        <end position="284"/>
    </location>
</feature>
<comment type="caution">
    <text evidence="6">The sequence shown here is derived from an EMBL/GenBank/DDBJ whole genome shotgun (WGS) entry which is preliminary data.</text>
</comment>
<comment type="similarity">
    <text evidence="3">Belongs to the prokaryotic Ku family.</text>
</comment>
<dbReference type="GO" id="GO:0006310">
    <property type="term" value="P:DNA recombination"/>
    <property type="evidence" value="ECO:0007669"/>
    <property type="project" value="UniProtKB-KW"/>
</dbReference>
<keyword evidence="2 3" id="KW-0233">DNA recombination</keyword>
<dbReference type="EMBL" id="WWEQ01000016">
    <property type="protein sequence ID" value="MYM19434.1"/>
    <property type="molecule type" value="Genomic_DNA"/>
</dbReference>
<keyword evidence="3" id="KW-0227">DNA damage</keyword>
<name>A0A6N9H784_9MICO</name>
<dbReference type="InterPro" id="IPR009187">
    <property type="entry name" value="Prok_Ku"/>
</dbReference>
<reference evidence="6 7" key="1">
    <citation type="submission" date="2020-01" db="EMBL/GenBank/DDBJ databases">
        <authorList>
            <person name="Deng T."/>
        </authorList>
    </citation>
    <scope>NUCLEOTIDE SEQUENCE [LARGE SCALE GENOMIC DNA]</scope>
    <source>
        <strain evidence="6 7">5221</strain>
    </source>
</reference>
<dbReference type="SUPFAM" id="SSF100939">
    <property type="entry name" value="SPOC domain-like"/>
    <property type="match status" value="1"/>
</dbReference>
<organism evidence="6 7">
    <name type="scientific">Brevibacterium rongguiense</name>
    <dbReference type="NCBI Taxonomy" id="2695267"/>
    <lineage>
        <taxon>Bacteria</taxon>
        <taxon>Bacillati</taxon>
        <taxon>Actinomycetota</taxon>
        <taxon>Actinomycetes</taxon>
        <taxon>Micrococcales</taxon>
        <taxon>Brevibacteriaceae</taxon>
        <taxon>Brevibacterium</taxon>
    </lineage>
</organism>
<dbReference type="InterPro" id="IPR016194">
    <property type="entry name" value="SPOC-like_C_dom_sf"/>
</dbReference>
<proteinExistence type="inferred from homology"/>
<comment type="function">
    <text evidence="3">With LigD forms a non-homologous end joining (NHEJ) DNA repair enzyme, which repairs dsDNA breaks with reduced fidelity. Binds linear dsDNA with 5'- and 3'- overhangs but not closed circular dsDNA nor ssDNA. Recruits and stimulates the ligase activity of LigD.</text>
</comment>
<dbReference type="HAMAP" id="MF_01875">
    <property type="entry name" value="Prokaryotic_Ku"/>
    <property type="match status" value="1"/>
</dbReference>
<evidence type="ECO:0000259" key="5">
    <source>
        <dbReference type="SMART" id="SM00559"/>
    </source>
</evidence>
<evidence type="ECO:0000256" key="2">
    <source>
        <dbReference type="ARBA" id="ARBA00023172"/>
    </source>
</evidence>
<keyword evidence="1 3" id="KW-0238">DNA-binding</keyword>
<comment type="subunit">
    <text evidence="3">Homodimer. Interacts with LigD.</text>
</comment>
<dbReference type="GO" id="GO:0003690">
    <property type="term" value="F:double-stranded DNA binding"/>
    <property type="evidence" value="ECO:0007669"/>
    <property type="project" value="UniProtKB-UniRule"/>
</dbReference>
<dbReference type="InterPro" id="IPR006164">
    <property type="entry name" value="DNA_bd_Ku70/Ku80"/>
</dbReference>
<dbReference type="PANTHER" id="PTHR41251:SF1">
    <property type="entry name" value="NON-HOMOLOGOUS END JOINING PROTEIN KU"/>
    <property type="match status" value="1"/>
</dbReference>
<accession>A0A6N9H784</accession>
<evidence type="ECO:0000313" key="7">
    <source>
        <dbReference type="Proteomes" id="UP000469215"/>
    </source>
</evidence>
<dbReference type="Proteomes" id="UP000469215">
    <property type="component" value="Unassembled WGS sequence"/>
</dbReference>
<dbReference type="AlphaFoldDB" id="A0A6N9H784"/>
<dbReference type="SMART" id="SM00559">
    <property type="entry name" value="Ku78"/>
    <property type="match status" value="1"/>
</dbReference>
<evidence type="ECO:0000256" key="1">
    <source>
        <dbReference type="ARBA" id="ARBA00023125"/>
    </source>
</evidence>
<keyword evidence="3" id="KW-0234">DNA repair</keyword>
<feature type="region of interest" description="Disordered" evidence="4">
    <location>
        <begin position="256"/>
        <end position="385"/>
    </location>
</feature>
<dbReference type="Gene3D" id="2.40.290.10">
    <property type="match status" value="1"/>
</dbReference>